<dbReference type="InterPro" id="IPR027469">
    <property type="entry name" value="Cation_efflux_TMD_sf"/>
</dbReference>
<proteinExistence type="predicted"/>
<keyword evidence="7" id="KW-1185">Reference proteome</keyword>
<evidence type="ECO:0008006" key="8">
    <source>
        <dbReference type="Google" id="ProtNLM"/>
    </source>
</evidence>
<evidence type="ECO:0000256" key="3">
    <source>
        <dbReference type="ARBA" id="ARBA00022989"/>
    </source>
</evidence>
<dbReference type="EMBL" id="JASXSX010000001">
    <property type="protein sequence ID" value="MDT3767400.1"/>
    <property type="molecule type" value="Genomic_DNA"/>
</dbReference>
<organism evidence="6 7">
    <name type="scientific">Gleimia hominis</name>
    <dbReference type="NCBI Taxonomy" id="595468"/>
    <lineage>
        <taxon>Bacteria</taxon>
        <taxon>Bacillati</taxon>
        <taxon>Actinomycetota</taxon>
        <taxon>Actinomycetes</taxon>
        <taxon>Actinomycetales</taxon>
        <taxon>Actinomycetaceae</taxon>
        <taxon>Gleimia</taxon>
    </lineage>
</organism>
<evidence type="ECO:0000256" key="4">
    <source>
        <dbReference type="ARBA" id="ARBA00023136"/>
    </source>
</evidence>
<feature type="transmembrane region" description="Helical" evidence="5">
    <location>
        <begin position="72"/>
        <end position="94"/>
    </location>
</feature>
<dbReference type="Proteomes" id="UP001247542">
    <property type="component" value="Unassembled WGS sequence"/>
</dbReference>
<comment type="caution">
    <text evidence="6">The sequence shown here is derived from an EMBL/GenBank/DDBJ whole genome shotgun (WGS) entry which is preliminary data.</text>
</comment>
<feature type="transmembrane region" description="Helical" evidence="5">
    <location>
        <begin position="43"/>
        <end position="65"/>
    </location>
</feature>
<evidence type="ECO:0000256" key="2">
    <source>
        <dbReference type="ARBA" id="ARBA00022692"/>
    </source>
</evidence>
<feature type="transmembrane region" description="Helical" evidence="5">
    <location>
        <begin position="20"/>
        <end position="37"/>
    </location>
</feature>
<feature type="transmembrane region" description="Helical" evidence="5">
    <location>
        <begin position="106"/>
        <end position="126"/>
    </location>
</feature>
<protein>
    <recommendedName>
        <fullName evidence="8">F0F1 ATP synthase subunit I</fullName>
    </recommendedName>
</protein>
<sequence>MTTRKPGLVHAVRTTIRNLVIAAVGVMIVSAAIGALFSPSVAVAAACGGLVGVALAGINAGTLWYSSRHKQLLGAFIMGDYLLKFLVILATILIVRSTGVLPLKPLAGVLVASFVIQTAVQIFTLSRNRGPVVDPK</sequence>
<evidence type="ECO:0000313" key="7">
    <source>
        <dbReference type="Proteomes" id="UP001247542"/>
    </source>
</evidence>
<keyword evidence="2 5" id="KW-0812">Transmembrane</keyword>
<keyword evidence="4 5" id="KW-0472">Membrane</keyword>
<evidence type="ECO:0000256" key="5">
    <source>
        <dbReference type="SAM" id="Phobius"/>
    </source>
</evidence>
<name>A0ABU3IAJ8_9ACTO</name>
<dbReference type="RefSeq" id="WP_313272922.1">
    <property type="nucleotide sequence ID" value="NZ_JASXSX010000001.1"/>
</dbReference>
<evidence type="ECO:0000256" key="1">
    <source>
        <dbReference type="ARBA" id="ARBA00004141"/>
    </source>
</evidence>
<dbReference type="SUPFAM" id="SSF161111">
    <property type="entry name" value="Cation efflux protein transmembrane domain-like"/>
    <property type="match status" value="1"/>
</dbReference>
<keyword evidence="3 5" id="KW-1133">Transmembrane helix</keyword>
<gene>
    <name evidence="6" type="ORF">QS713_04880</name>
</gene>
<comment type="subcellular location">
    <subcellularLocation>
        <location evidence="1">Membrane</location>
        <topology evidence="1">Multi-pass membrane protein</topology>
    </subcellularLocation>
</comment>
<accession>A0ABU3IAJ8</accession>
<evidence type="ECO:0000313" key="6">
    <source>
        <dbReference type="EMBL" id="MDT3767400.1"/>
    </source>
</evidence>
<reference evidence="6 7" key="1">
    <citation type="submission" date="2023-06" db="EMBL/GenBank/DDBJ databases">
        <title>Draft genome sequence of Gleimia hominis type strain CCUG 57540T.</title>
        <authorList>
            <person name="Salva-Serra F."/>
            <person name="Cardew S."/>
            <person name="Jensie Markopoulos S."/>
            <person name="Ohlen M."/>
            <person name="Inganas E."/>
            <person name="Svensson-Stadler L."/>
            <person name="Moore E.R.B."/>
        </authorList>
    </citation>
    <scope>NUCLEOTIDE SEQUENCE [LARGE SCALE GENOMIC DNA]</scope>
    <source>
        <strain evidence="6 7">CCUG 57540</strain>
    </source>
</reference>